<dbReference type="Gene3D" id="3.40.630.30">
    <property type="match status" value="1"/>
</dbReference>
<dbReference type="EMBL" id="LWQT01000077">
    <property type="protein sequence ID" value="OAN48095.1"/>
    <property type="molecule type" value="Genomic_DNA"/>
</dbReference>
<dbReference type="Pfam" id="PF13480">
    <property type="entry name" value="Acetyltransf_6"/>
    <property type="match status" value="1"/>
</dbReference>
<comment type="caution">
    <text evidence="2">The sequence shown here is derived from an EMBL/GenBank/DDBJ whole genome shotgun (WGS) entry which is preliminary data.</text>
</comment>
<dbReference type="Proteomes" id="UP000078428">
    <property type="component" value="Unassembled WGS sequence"/>
</dbReference>
<sequence>MLRERPKPVSETDAAILDIIERDNPSPQGMTGGYIPPDLVRALQSLAEQSKEVAPWTVLAETLAAQGLNASAVAAYRRLSVLGDDPGERAAVYTTLAALERRLRLDWSAQIDERVANRLRGIPNASAIMPELEEDELYAEAAINNPEAFLETIGQLGDYSLLHDPFRDPYLAKANFLRPPPLDGSLAVDDCSFFIRDGDGTVLLQVEADAYGGRHLGCREAGIILTRLVDSHPRMEVAEYLAVRQLRLATEWAGCPAALFERRENVALAPPLAIWINDSNAHPIPITAAWIDLSLSPDEIERGYRDAHRQSLRWGRRNMRVESTKVPDPRMIELYSQVYLACFRTPGTLVSELVHFMEKGLFTLYIGWLGEDPVVALLASRHGRTTYYWSSSKKIVGNKPLGHVVLHQAIMDAQAEGQSRFDLGHLHTADSFNSKLQNIALYKRGFASHTEQIYLHPVRL</sequence>
<dbReference type="InterPro" id="IPR038740">
    <property type="entry name" value="BioF2-like_GNAT_dom"/>
</dbReference>
<evidence type="ECO:0000259" key="1">
    <source>
        <dbReference type="Pfam" id="PF13480"/>
    </source>
</evidence>
<accession>A0A178MJ62</accession>
<dbReference type="SUPFAM" id="SSF55729">
    <property type="entry name" value="Acyl-CoA N-acyltransferases (Nat)"/>
    <property type="match status" value="1"/>
</dbReference>
<reference evidence="2 3" key="1">
    <citation type="submission" date="2016-04" db="EMBL/GenBank/DDBJ databases">
        <title>Draft genome sequence of freshwater magnetotactic bacteria Magnetospirillum marisnigri SP-1 and Magnetospirillum moscoviense BB-1.</title>
        <authorList>
            <person name="Koziaeva V."/>
            <person name="Dziuba M.V."/>
            <person name="Ivanov T.M."/>
            <person name="Kuznetsov B."/>
            <person name="Grouzdev D.S."/>
        </authorList>
    </citation>
    <scope>NUCLEOTIDE SEQUENCE [LARGE SCALE GENOMIC DNA]</scope>
    <source>
        <strain evidence="2 3">SP-1</strain>
    </source>
</reference>
<gene>
    <name evidence="2" type="ORF">A6A04_04880</name>
</gene>
<dbReference type="RefSeq" id="WP_068494299.1">
    <property type="nucleotide sequence ID" value="NZ_LWQT01000077.1"/>
</dbReference>
<name>A0A178MJ62_9PROT</name>
<keyword evidence="3" id="KW-1185">Reference proteome</keyword>
<dbReference type="OrthoDB" id="7327303at2"/>
<dbReference type="AlphaFoldDB" id="A0A178MJ62"/>
<protein>
    <recommendedName>
        <fullName evidence="1">BioF2-like acetyltransferase domain-containing protein</fullName>
    </recommendedName>
</protein>
<dbReference type="InterPro" id="IPR016181">
    <property type="entry name" value="Acyl_CoA_acyltransferase"/>
</dbReference>
<proteinExistence type="predicted"/>
<organism evidence="2 3">
    <name type="scientific">Paramagnetospirillum marisnigri</name>
    <dbReference type="NCBI Taxonomy" id="1285242"/>
    <lineage>
        <taxon>Bacteria</taxon>
        <taxon>Pseudomonadati</taxon>
        <taxon>Pseudomonadota</taxon>
        <taxon>Alphaproteobacteria</taxon>
        <taxon>Rhodospirillales</taxon>
        <taxon>Magnetospirillaceae</taxon>
        <taxon>Paramagnetospirillum</taxon>
    </lineage>
</organism>
<evidence type="ECO:0000313" key="3">
    <source>
        <dbReference type="Proteomes" id="UP000078428"/>
    </source>
</evidence>
<feature type="domain" description="BioF2-like acetyltransferase" evidence="1">
    <location>
        <begin position="330"/>
        <end position="425"/>
    </location>
</feature>
<evidence type="ECO:0000313" key="2">
    <source>
        <dbReference type="EMBL" id="OAN48095.1"/>
    </source>
</evidence>